<dbReference type="InterPro" id="IPR018114">
    <property type="entry name" value="TRYPSIN_HIS"/>
</dbReference>
<keyword evidence="15" id="KW-1185">Reference proteome</keyword>
<dbReference type="InterPro" id="IPR001314">
    <property type="entry name" value="Peptidase_S1A"/>
</dbReference>
<evidence type="ECO:0000256" key="11">
    <source>
        <dbReference type="SAM" id="MobiDB-lite"/>
    </source>
</evidence>
<gene>
    <name evidence="14" type="ORF">PODLI_1B023112</name>
</gene>
<dbReference type="Gene3D" id="2.40.10.10">
    <property type="entry name" value="Trypsin-like serine proteases"/>
    <property type="match status" value="1"/>
</dbReference>
<dbReference type="PANTHER" id="PTHR24252:SF10">
    <property type="entry name" value="SERINE PROTEASE 56"/>
    <property type="match status" value="1"/>
</dbReference>
<dbReference type="PROSITE" id="PS00134">
    <property type="entry name" value="TRYPSIN_HIS"/>
    <property type="match status" value="1"/>
</dbReference>
<evidence type="ECO:0000256" key="1">
    <source>
        <dbReference type="ARBA" id="ARBA00009228"/>
    </source>
</evidence>
<keyword evidence="3 12" id="KW-0732">Signal</keyword>
<evidence type="ECO:0000256" key="5">
    <source>
        <dbReference type="ARBA" id="ARBA00022825"/>
    </source>
</evidence>
<dbReference type="GO" id="GO:0035821">
    <property type="term" value="P:modulation of process of another organism"/>
    <property type="evidence" value="ECO:0007669"/>
    <property type="project" value="UniProtKB-ARBA"/>
</dbReference>
<dbReference type="FunFam" id="2.40.10.10:FF:000081">
    <property type="entry name" value="Serine protease 56"/>
    <property type="match status" value="1"/>
</dbReference>
<dbReference type="SUPFAM" id="SSF50494">
    <property type="entry name" value="Trypsin-like serine proteases"/>
    <property type="match status" value="1"/>
</dbReference>
<dbReference type="PANTHER" id="PTHR24252">
    <property type="entry name" value="ACROSIN-RELATED"/>
    <property type="match status" value="1"/>
</dbReference>
<dbReference type="CDD" id="cd00190">
    <property type="entry name" value="Tryp_SPc"/>
    <property type="match status" value="1"/>
</dbReference>
<evidence type="ECO:0000256" key="12">
    <source>
        <dbReference type="SAM" id="SignalP"/>
    </source>
</evidence>
<evidence type="ECO:0000256" key="4">
    <source>
        <dbReference type="ARBA" id="ARBA00022801"/>
    </source>
</evidence>
<evidence type="ECO:0000313" key="15">
    <source>
        <dbReference type="Proteomes" id="UP001178461"/>
    </source>
</evidence>
<evidence type="ECO:0000256" key="7">
    <source>
        <dbReference type="ARBA" id="ARBA00023180"/>
    </source>
</evidence>
<name>A0AA35P7S2_9SAUR</name>
<feature type="region of interest" description="Disordered" evidence="11">
    <location>
        <begin position="542"/>
        <end position="578"/>
    </location>
</feature>
<evidence type="ECO:0000256" key="9">
    <source>
        <dbReference type="ARBA" id="ARBA00073729"/>
    </source>
</evidence>
<reference evidence="14" key="1">
    <citation type="submission" date="2022-12" db="EMBL/GenBank/DDBJ databases">
        <authorList>
            <person name="Alioto T."/>
            <person name="Alioto T."/>
            <person name="Gomez Garrido J."/>
        </authorList>
    </citation>
    <scope>NUCLEOTIDE SEQUENCE</scope>
</reference>
<evidence type="ECO:0000256" key="6">
    <source>
        <dbReference type="ARBA" id="ARBA00023157"/>
    </source>
</evidence>
<sequence>MGPLVLLLLVDRALAAPLGKELCPMPPGALRALSNRGTLVLEAAMKSALLSLEGALLEHARRLQECEECVLCLFGNCGNRTRECVPSELPLGSLPSCEAVLQAQAIPEQPAQNWALSKACAPYRRLCSGQEMSPDSCIRLMVSHCQLRLQECRLESDMDYLNTVADQSDPGLCGHRGVPAPNATMAKAKIVGGSKAWPGAWPWLVSVRLNGELMCGGVLVGDAWVLTAAHCFTGSRNELAWSVVLGDYDLTKPDEGERVVPVSRILSHPKFNPKTFHNDVALLELSNPVTPSAWVTPVCLPEQPMELATGMPCYIIGWGSLYEDGPGADVVMEAQVPILAQDICRGALGRQLFTSAMFCAGFLSGGVDSCQGDSGGPLTCWDPLSERYVLYGITSWGDGCGERGKPGVYTRVAAFTDWVHQQMEKSPSSREPTCFELLALAQMPPDRQRMELGHLCAFYTQPCSPSASPAACAHAADEKCKAKRQQCELRSYAQTLLEFLRRAEEFFRTQIDFSFFTHSLPQFMEQHARIPEVAEPEAVVATGGGQESLQPDARKMQKREVQTSPRRPPRSTLPSFASLFQGTGPSLGDWVQELNALAGGSRTTAGGEEQLFLQQADGEVKELQEQGWIFLQQLRRELGLQDASPEAGTEEEDTIAVTTTPQGLALNVPAAGSSCRGVNESAQQVRSVREMHRWILQVPERDLAMTFQEILVDLGSKNSKGLYRARVQATVGHRSTSFTGLVGLASDSLYRSMPGLIALALESLKT</sequence>
<dbReference type="InterPro" id="IPR043504">
    <property type="entry name" value="Peptidase_S1_PA_chymotrypsin"/>
</dbReference>
<evidence type="ECO:0000256" key="3">
    <source>
        <dbReference type="ARBA" id="ARBA00022729"/>
    </source>
</evidence>
<keyword evidence="6" id="KW-1015">Disulfide bond</keyword>
<dbReference type="PROSITE" id="PS50240">
    <property type="entry name" value="TRYPSIN_DOM"/>
    <property type="match status" value="1"/>
</dbReference>
<dbReference type="Pfam" id="PF00089">
    <property type="entry name" value="Trypsin"/>
    <property type="match status" value="1"/>
</dbReference>
<dbReference type="InterPro" id="IPR033116">
    <property type="entry name" value="TRYPSIN_SER"/>
</dbReference>
<keyword evidence="7" id="KW-0325">Glycoprotein</keyword>
<evidence type="ECO:0000256" key="8">
    <source>
        <dbReference type="ARBA" id="ARBA00060315"/>
    </source>
</evidence>
<accession>A0AA35P7S2</accession>
<keyword evidence="4 10" id="KW-0378">Hydrolase</keyword>
<protein>
    <recommendedName>
        <fullName evidence="9">Serine protease 56</fullName>
    </recommendedName>
</protein>
<keyword evidence="5 10" id="KW-0720">Serine protease</keyword>
<keyword evidence="2 10" id="KW-0645">Protease</keyword>
<feature type="domain" description="Peptidase S1" evidence="13">
    <location>
        <begin position="190"/>
        <end position="424"/>
    </location>
</feature>
<dbReference type="EMBL" id="OX395130">
    <property type="protein sequence ID" value="CAI5776065.1"/>
    <property type="molecule type" value="Genomic_DNA"/>
</dbReference>
<feature type="chain" id="PRO_5041447268" description="Serine protease 56" evidence="12">
    <location>
        <begin position="16"/>
        <end position="766"/>
    </location>
</feature>
<dbReference type="InterPro" id="IPR001254">
    <property type="entry name" value="Trypsin_dom"/>
</dbReference>
<dbReference type="GO" id="GO:0043010">
    <property type="term" value="P:camera-type eye development"/>
    <property type="evidence" value="ECO:0007669"/>
    <property type="project" value="UniProtKB-ARBA"/>
</dbReference>
<comment type="function">
    <text evidence="8">Serine protease required during eye development.</text>
</comment>
<dbReference type="GO" id="GO:0004252">
    <property type="term" value="F:serine-type endopeptidase activity"/>
    <property type="evidence" value="ECO:0007669"/>
    <property type="project" value="InterPro"/>
</dbReference>
<dbReference type="InterPro" id="IPR009003">
    <property type="entry name" value="Peptidase_S1_PA"/>
</dbReference>
<evidence type="ECO:0000256" key="10">
    <source>
        <dbReference type="RuleBase" id="RU363034"/>
    </source>
</evidence>
<dbReference type="GO" id="GO:0005576">
    <property type="term" value="C:extracellular region"/>
    <property type="evidence" value="ECO:0007669"/>
    <property type="project" value="UniProtKB-ARBA"/>
</dbReference>
<dbReference type="GO" id="GO:0006508">
    <property type="term" value="P:proteolysis"/>
    <property type="evidence" value="ECO:0007669"/>
    <property type="project" value="UniProtKB-KW"/>
</dbReference>
<dbReference type="PRINTS" id="PR00722">
    <property type="entry name" value="CHYMOTRYPSIN"/>
</dbReference>
<organism evidence="14 15">
    <name type="scientific">Podarcis lilfordi</name>
    <name type="common">Lilford's wall lizard</name>
    <dbReference type="NCBI Taxonomy" id="74358"/>
    <lineage>
        <taxon>Eukaryota</taxon>
        <taxon>Metazoa</taxon>
        <taxon>Chordata</taxon>
        <taxon>Craniata</taxon>
        <taxon>Vertebrata</taxon>
        <taxon>Euteleostomi</taxon>
        <taxon>Lepidosauria</taxon>
        <taxon>Squamata</taxon>
        <taxon>Bifurcata</taxon>
        <taxon>Unidentata</taxon>
        <taxon>Episquamata</taxon>
        <taxon>Laterata</taxon>
        <taxon>Lacertibaenia</taxon>
        <taxon>Lacertidae</taxon>
        <taxon>Podarcis</taxon>
    </lineage>
</organism>
<feature type="compositionally biased region" description="Basic and acidic residues" evidence="11">
    <location>
        <begin position="552"/>
        <end position="561"/>
    </location>
</feature>
<dbReference type="PROSITE" id="PS00135">
    <property type="entry name" value="TRYPSIN_SER"/>
    <property type="match status" value="1"/>
</dbReference>
<evidence type="ECO:0000259" key="13">
    <source>
        <dbReference type="PROSITE" id="PS50240"/>
    </source>
</evidence>
<evidence type="ECO:0000313" key="14">
    <source>
        <dbReference type="EMBL" id="CAI5776065.1"/>
    </source>
</evidence>
<evidence type="ECO:0000256" key="2">
    <source>
        <dbReference type="ARBA" id="ARBA00022670"/>
    </source>
</evidence>
<proteinExistence type="inferred from homology"/>
<feature type="signal peptide" evidence="12">
    <location>
        <begin position="1"/>
        <end position="15"/>
    </location>
</feature>
<comment type="similarity">
    <text evidence="1">Belongs to the peptidase S1 family. Snake venom subfamily.</text>
</comment>
<dbReference type="AlphaFoldDB" id="A0AA35P7S2"/>
<dbReference type="Proteomes" id="UP001178461">
    <property type="component" value="Chromosome 5"/>
</dbReference>
<dbReference type="SMART" id="SM00020">
    <property type="entry name" value="Tryp_SPc"/>
    <property type="match status" value="1"/>
</dbReference>